<dbReference type="PANTHER" id="PTHR43056">
    <property type="entry name" value="PEPTIDASE S9 PROLYL OLIGOPEPTIDASE"/>
    <property type="match status" value="1"/>
</dbReference>
<dbReference type="Gene3D" id="1.10.3020.10">
    <property type="entry name" value="alpha-amino acid ester hydrolase ( Helical cap domain)"/>
    <property type="match status" value="1"/>
</dbReference>
<organism evidence="4 5">
    <name type="scientific">Subtercola lobariae</name>
    <dbReference type="NCBI Taxonomy" id="1588641"/>
    <lineage>
        <taxon>Bacteria</taxon>
        <taxon>Bacillati</taxon>
        <taxon>Actinomycetota</taxon>
        <taxon>Actinomycetes</taxon>
        <taxon>Micrococcales</taxon>
        <taxon>Microbacteriaceae</taxon>
        <taxon>Subtercola</taxon>
    </lineage>
</organism>
<dbReference type="Pfam" id="PF02129">
    <property type="entry name" value="Peptidase_S15"/>
    <property type="match status" value="1"/>
</dbReference>
<comment type="caution">
    <text evidence="4">The sequence shown here is derived from an EMBL/GenBank/DDBJ whole genome shotgun (WGS) entry which is preliminary data.</text>
</comment>
<protein>
    <submittedName>
        <fullName evidence="4">Hydrolase</fullName>
    </submittedName>
</protein>
<evidence type="ECO:0000259" key="3">
    <source>
        <dbReference type="SMART" id="SM00939"/>
    </source>
</evidence>
<evidence type="ECO:0000256" key="1">
    <source>
        <dbReference type="ARBA" id="ARBA00022801"/>
    </source>
</evidence>
<sequence length="615" mass="67488">MKIEASGIEQGQRQLNGPQTTGREYRNLSEVRYAMHRENNVSVPMRDGTILLVDVLRPTTAGAFPALLAAAPYPRQMQDIGAPAGVIEAGMSDFWVPRGYVHVIANLRGTGGSGGTWGFFDRNEREDLYDLVEWMAEQHWSDGNVGMIGISYYAMTQLEAATQRPPHLKAIFPFDVTVQAWEAANHNGLFSSAFITPWISALGVLSGIRDRRYRRGVSRVARRVLAVPSIHRRFARTSGGNALTGLRLISRFRRAREPWNSLWLNIAVEHPTRDAWWNDRDLTSLLAEVEIPTYIGSEWSNVPLHLAGAFAAWQGLAHNPNVRMSILGEGGLPWPWESMHIEALAWFDHWLKGRDTGTLAGPAIRYWMPGAEEWRTSDVWPPAADVLEFGLGADGVLAQQPAEGAASRPYGNPMATPVTALAAQPAESSRSYLCLAPATSTSQDAGAAELPDAVSYMTEALPEALDVVGHLELELHASATAADTAWVVQVHDVAPDGSATAVTQGWLRASMREVDEQLSSPGLPVLPMRTAVAVPVGEKVAYRVPIVATARRFETGHRIRLTLSSDDTHREVMQNFTHTPVGTSSVNTIFESSRLLIPRLLEADTVSRAQERPAR</sequence>
<dbReference type="InterPro" id="IPR050585">
    <property type="entry name" value="Xaa-Pro_dipeptidyl-ppase/CocE"/>
</dbReference>
<accession>A0A917EXC8</accession>
<dbReference type="InterPro" id="IPR000383">
    <property type="entry name" value="Xaa-Pro-like_dom"/>
</dbReference>
<dbReference type="SUPFAM" id="SSF53474">
    <property type="entry name" value="alpha/beta-Hydrolases"/>
    <property type="match status" value="1"/>
</dbReference>
<dbReference type="Pfam" id="PF08530">
    <property type="entry name" value="PepX_C"/>
    <property type="match status" value="1"/>
</dbReference>
<feature type="region of interest" description="Disordered" evidence="2">
    <location>
        <begin position="1"/>
        <end position="23"/>
    </location>
</feature>
<evidence type="ECO:0000256" key="2">
    <source>
        <dbReference type="SAM" id="MobiDB-lite"/>
    </source>
</evidence>
<evidence type="ECO:0000313" key="5">
    <source>
        <dbReference type="Proteomes" id="UP000598775"/>
    </source>
</evidence>
<keyword evidence="5" id="KW-1185">Reference proteome</keyword>
<dbReference type="GO" id="GO:0008239">
    <property type="term" value="F:dipeptidyl-peptidase activity"/>
    <property type="evidence" value="ECO:0007669"/>
    <property type="project" value="InterPro"/>
</dbReference>
<dbReference type="InterPro" id="IPR013736">
    <property type="entry name" value="Xaa-Pro_dipept_C"/>
</dbReference>
<dbReference type="Gene3D" id="3.40.50.1820">
    <property type="entry name" value="alpha/beta hydrolase"/>
    <property type="match status" value="1"/>
</dbReference>
<dbReference type="RefSeq" id="WP_203585998.1">
    <property type="nucleotide sequence ID" value="NZ_BMGP01000004.1"/>
</dbReference>
<dbReference type="SMART" id="SM00939">
    <property type="entry name" value="PepX_C"/>
    <property type="match status" value="1"/>
</dbReference>
<keyword evidence="1 4" id="KW-0378">Hydrolase</keyword>
<dbReference type="AlphaFoldDB" id="A0A917EXC8"/>
<feature type="domain" description="Xaa-Pro dipeptidyl-peptidase C-terminal" evidence="3">
    <location>
        <begin position="344"/>
        <end position="596"/>
    </location>
</feature>
<dbReference type="EMBL" id="BMGP01000004">
    <property type="protein sequence ID" value="GGF30665.1"/>
    <property type="molecule type" value="Genomic_DNA"/>
</dbReference>
<dbReference type="SUPFAM" id="SSF49785">
    <property type="entry name" value="Galactose-binding domain-like"/>
    <property type="match status" value="1"/>
</dbReference>
<feature type="compositionally biased region" description="Polar residues" evidence="2">
    <location>
        <begin position="9"/>
        <end position="22"/>
    </location>
</feature>
<dbReference type="PANTHER" id="PTHR43056:SF10">
    <property type="entry name" value="COCE_NOND FAMILY, PUTATIVE (AFU_ORTHOLOGUE AFUA_7G00600)-RELATED"/>
    <property type="match status" value="1"/>
</dbReference>
<dbReference type="InterPro" id="IPR008979">
    <property type="entry name" value="Galactose-bd-like_sf"/>
</dbReference>
<name>A0A917EXC8_9MICO</name>
<reference evidence="4 5" key="1">
    <citation type="journal article" date="2014" name="Int. J. Syst. Evol. Microbiol.">
        <title>Complete genome sequence of Corynebacterium casei LMG S-19264T (=DSM 44701T), isolated from a smear-ripened cheese.</title>
        <authorList>
            <consortium name="US DOE Joint Genome Institute (JGI-PGF)"/>
            <person name="Walter F."/>
            <person name="Albersmeier A."/>
            <person name="Kalinowski J."/>
            <person name="Ruckert C."/>
        </authorList>
    </citation>
    <scope>NUCLEOTIDE SEQUENCE [LARGE SCALE GENOMIC DNA]</scope>
    <source>
        <strain evidence="4 5">CGMCC 1.12976</strain>
    </source>
</reference>
<dbReference type="NCBIfam" id="TIGR00976">
    <property type="entry name" value="CocE_NonD"/>
    <property type="match status" value="1"/>
</dbReference>
<gene>
    <name evidence="4" type="ORF">GCM10011399_24890</name>
</gene>
<dbReference type="InterPro" id="IPR029058">
    <property type="entry name" value="AB_hydrolase_fold"/>
</dbReference>
<dbReference type="InterPro" id="IPR005674">
    <property type="entry name" value="CocE/Ser_esterase"/>
</dbReference>
<dbReference type="Proteomes" id="UP000598775">
    <property type="component" value="Unassembled WGS sequence"/>
</dbReference>
<evidence type="ECO:0000313" key="4">
    <source>
        <dbReference type="EMBL" id="GGF30665.1"/>
    </source>
</evidence>
<dbReference type="Gene3D" id="2.60.120.260">
    <property type="entry name" value="Galactose-binding domain-like"/>
    <property type="match status" value="1"/>
</dbReference>
<proteinExistence type="predicted"/>